<dbReference type="AlphaFoldDB" id="A0A1M4Z1V2"/>
<accession>A0A1M4Z1V2</accession>
<comment type="similarity">
    <text evidence="1">Belongs to the bacterial solute-binding protein 9 family.</text>
</comment>
<proteinExistence type="inferred from homology"/>
<gene>
    <name evidence="4" type="ORF">SAMN05444405_105136</name>
</gene>
<evidence type="ECO:0000256" key="3">
    <source>
        <dbReference type="ARBA" id="ARBA00022729"/>
    </source>
</evidence>
<dbReference type="GO" id="GO:0030001">
    <property type="term" value="P:metal ion transport"/>
    <property type="evidence" value="ECO:0007669"/>
    <property type="project" value="InterPro"/>
</dbReference>
<dbReference type="RefSeq" id="WP_073400319.1">
    <property type="nucleotide sequence ID" value="NZ_FQTV01000005.1"/>
</dbReference>
<dbReference type="EMBL" id="FQTV01000005">
    <property type="protein sequence ID" value="SHF11546.1"/>
    <property type="molecule type" value="Genomic_DNA"/>
</dbReference>
<reference evidence="4 5" key="1">
    <citation type="submission" date="2016-11" db="EMBL/GenBank/DDBJ databases">
        <authorList>
            <person name="Jaros S."/>
            <person name="Januszkiewicz K."/>
            <person name="Wedrychowicz H."/>
        </authorList>
    </citation>
    <scope>NUCLEOTIDE SEQUENCE [LARGE SCALE GENOMIC DNA]</scope>
    <source>
        <strain evidence="4 5">DSM 26991</strain>
    </source>
</reference>
<dbReference type="Gene3D" id="3.40.50.1980">
    <property type="entry name" value="Nitrogenase molybdenum iron protein domain"/>
    <property type="match status" value="2"/>
</dbReference>
<evidence type="ECO:0000313" key="4">
    <source>
        <dbReference type="EMBL" id="SHF11546.1"/>
    </source>
</evidence>
<dbReference type="GO" id="GO:0046872">
    <property type="term" value="F:metal ion binding"/>
    <property type="evidence" value="ECO:0007669"/>
    <property type="project" value="InterPro"/>
</dbReference>
<protein>
    <submittedName>
        <fullName evidence="4">Zinc transport system substrate-binding protein</fullName>
    </submittedName>
</protein>
<keyword evidence="5" id="KW-1185">Reference proteome</keyword>
<keyword evidence="3" id="KW-0732">Signal</keyword>
<evidence type="ECO:0000313" key="5">
    <source>
        <dbReference type="Proteomes" id="UP000184509"/>
    </source>
</evidence>
<dbReference type="InterPro" id="IPR006127">
    <property type="entry name" value="ZnuA-like"/>
</dbReference>
<keyword evidence="2" id="KW-0813">Transport</keyword>
<dbReference type="PROSITE" id="PS51257">
    <property type="entry name" value="PROKAR_LIPOPROTEIN"/>
    <property type="match status" value="1"/>
</dbReference>
<dbReference type="InterPro" id="IPR050492">
    <property type="entry name" value="Bact_metal-bind_prot9"/>
</dbReference>
<evidence type="ECO:0000256" key="2">
    <source>
        <dbReference type="ARBA" id="ARBA00022448"/>
    </source>
</evidence>
<dbReference type="PANTHER" id="PTHR42953:SF3">
    <property type="entry name" value="HIGH-AFFINITY ZINC UPTAKE SYSTEM PROTEIN ZNUA"/>
    <property type="match status" value="1"/>
</dbReference>
<sequence length="289" mass="32647">MNKILIALSLLISISFIGCTNKKESGKRILTVTIEPQRYFTEQIAGDKYSVISMVPKGTSPESYDPTPAQLVSLGKSEAYLRIGYIGFELVWFSRLMENAPQMRPFDTSTGIKLVFGTHHHDSEDGHHHSSNEADPHIWNSTINAQIIADNTCKALCSLDKENKSYYIQRCNKLKQEIKAVDDTLRTILKGADKSFMIYHPALSYFARDYGLHQISIEAGGKEPSPSQLKELMQTCKKEGVRVIFVQEEFDKSNAELIAKETGTKIVRINPLSYDWKGEMIRIAQALKR</sequence>
<dbReference type="Proteomes" id="UP000184509">
    <property type="component" value="Unassembled WGS sequence"/>
</dbReference>
<dbReference type="InterPro" id="IPR006129">
    <property type="entry name" value="AdhesinB"/>
</dbReference>
<dbReference type="GO" id="GO:0007155">
    <property type="term" value="P:cell adhesion"/>
    <property type="evidence" value="ECO:0007669"/>
    <property type="project" value="InterPro"/>
</dbReference>
<organism evidence="4 5">
    <name type="scientific">Bacteroides luti</name>
    <dbReference type="NCBI Taxonomy" id="1297750"/>
    <lineage>
        <taxon>Bacteria</taxon>
        <taxon>Pseudomonadati</taxon>
        <taxon>Bacteroidota</taxon>
        <taxon>Bacteroidia</taxon>
        <taxon>Bacteroidales</taxon>
        <taxon>Bacteroidaceae</taxon>
        <taxon>Bacteroides</taxon>
    </lineage>
</organism>
<dbReference type="PANTHER" id="PTHR42953">
    <property type="entry name" value="HIGH-AFFINITY ZINC UPTAKE SYSTEM PROTEIN ZNUA-RELATED"/>
    <property type="match status" value="1"/>
</dbReference>
<dbReference type="Pfam" id="PF01297">
    <property type="entry name" value="ZnuA"/>
    <property type="match status" value="1"/>
</dbReference>
<dbReference type="STRING" id="1297750.SAMN05444405_105136"/>
<dbReference type="SUPFAM" id="SSF53807">
    <property type="entry name" value="Helical backbone' metal receptor"/>
    <property type="match status" value="1"/>
</dbReference>
<dbReference type="OrthoDB" id="9810636at2"/>
<dbReference type="PRINTS" id="PR00691">
    <property type="entry name" value="ADHESINB"/>
</dbReference>
<evidence type="ECO:0000256" key="1">
    <source>
        <dbReference type="ARBA" id="ARBA00011028"/>
    </source>
</evidence>
<name>A0A1M4Z1V2_9BACE</name>